<dbReference type="PANTHER" id="PTHR10340">
    <property type="entry name" value="SPHINGOMYELIN PHOSPHODIESTERASE"/>
    <property type="match status" value="1"/>
</dbReference>
<dbReference type="InterPro" id="IPR045473">
    <property type="entry name" value="ASM_C"/>
</dbReference>
<evidence type="ECO:0000256" key="2">
    <source>
        <dbReference type="ARBA" id="ARBA00023180"/>
    </source>
</evidence>
<evidence type="ECO:0000259" key="4">
    <source>
        <dbReference type="Pfam" id="PF19272"/>
    </source>
</evidence>
<evidence type="ECO:0000313" key="6">
    <source>
        <dbReference type="Proteomes" id="UP000838756"/>
    </source>
</evidence>
<reference evidence="5" key="1">
    <citation type="submission" date="2022-03" db="EMBL/GenBank/DDBJ databases">
        <authorList>
            <person name="Lindestad O."/>
        </authorList>
    </citation>
    <scope>NUCLEOTIDE SEQUENCE</scope>
</reference>
<name>A0A8S4QMZ3_9NEOP</name>
<keyword evidence="1" id="KW-0378">Hydrolase</keyword>
<dbReference type="Proteomes" id="UP000838756">
    <property type="component" value="Unassembled WGS sequence"/>
</dbReference>
<accession>A0A8S4QMZ3</accession>
<dbReference type="Pfam" id="PF19272">
    <property type="entry name" value="ASMase_C"/>
    <property type="match status" value="1"/>
</dbReference>
<dbReference type="AlphaFoldDB" id="A0A8S4QMZ3"/>
<dbReference type="EMBL" id="CAKXAJ010006651">
    <property type="protein sequence ID" value="CAH2210135.1"/>
    <property type="molecule type" value="Genomic_DNA"/>
</dbReference>
<evidence type="ECO:0000256" key="3">
    <source>
        <dbReference type="SAM" id="Phobius"/>
    </source>
</evidence>
<keyword evidence="3" id="KW-1133">Transmembrane helix</keyword>
<dbReference type="PANTHER" id="PTHR10340:SF57">
    <property type="entry name" value="METALLOPHOS DOMAIN-CONTAINING PROTEIN"/>
    <property type="match status" value="1"/>
</dbReference>
<keyword evidence="6" id="KW-1185">Reference proteome</keyword>
<gene>
    <name evidence="5" type="primary">jg20464</name>
    <name evidence="5" type="ORF">PAEG_LOCUS2047</name>
</gene>
<keyword evidence="3" id="KW-0812">Transmembrane</keyword>
<dbReference type="GO" id="GO:0005615">
    <property type="term" value="C:extracellular space"/>
    <property type="evidence" value="ECO:0007669"/>
    <property type="project" value="TreeGrafter"/>
</dbReference>
<sequence length="236" mass="26204">MIARRFARCSVHVKVTLFKAYCISLYTCSLLANYSKKRDSDLRVLYNNVFRLLLGLPRFCSASERPVSWAFMAPSVSPHYPAGSSNPGLRLYKFDSDTGKVLDYTQFYLDLAVANKAGAAAEWVAEYNLTQYYALREVSAESLHLLADKLRIGTGHEMTTFNKYLRAYNVKYDGADNCDGACAHQHFCAITCLEHLTYRQCVDAAASALAASGRSASLAAPLVNILLTLIIYIIVL</sequence>
<keyword evidence="2" id="KW-0325">Glycoprotein</keyword>
<evidence type="ECO:0000313" key="5">
    <source>
        <dbReference type="EMBL" id="CAH2210135.1"/>
    </source>
</evidence>
<feature type="domain" description="Sphingomyelin phosphodiesterase C-terminal" evidence="4">
    <location>
        <begin position="66"/>
        <end position="205"/>
    </location>
</feature>
<dbReference type="GO" id="GO:0008081">
    <property type="term" value="F:phosphoric diester hydrolase activity"/>
    <property type="evidence" value="ECO:0007669"/>
    <property type="project" value="TreeGrafter"/>
</dbReference>
<feature type="transmembrane region" description="Helical" evidence="3">
    <location>
        <begin position="216"/>
        <end position="235"/>
    </location>
</feature>
<protein>
    <submittedName>
        <fullName evidence="5">Jg20464 protein</fullName>
    </submittedName>
</protein>
<dbReference type="OrthoDB" id="6896569at2759"/>
<organism evidence="5 6">
    <name type="scientific">Pararge aegeria aegeria</name>
    <dbReference type="NCBI Taxonomy" id="348720"/>
    <lineage>
        <taxon>Eukaryota</taxon>
        <taxon>Metazoa</taxon>
        <taxon>Ecdysozoa</taxon>
        <taxon>Arthropoda</taxon>
        <taxon>Hexapoda</taxon>
        <taxon>Insecta</taxon>
        <taxon>Pterygota</taxon>
        <taxon>Neoptera</taxon>
        <taxon>Endopterygota</taxon>
        <taxon>Lepidoptera</taxon>
        <taxon>Glossata</taxon>
        <taxon>Ditrysia</taxon>
        <taxon>Papilionoidea</taxon>
        <taxon>Nymphalidae</taxon>
        <taxon>Satyrinae</taxon>
        <taxon>Satyrini</taxon>
        <taxon>Parargina</taxon>
        <taxon>Pararge</taxon>
    </lineage>
</organism>
<keyword evidence="3" id="KW-0472">Membrane</keyword>
<evidence type="ECO:0000256" key="1">
    <source>
        <dbReference type="ARBA" id="ARBA00022801"/>
    </source>
</evidence>
<comment type="caution">
    <text evidence="5">The sequence shown here is derived from an EMBL/GenBank/DDBJ whole genome shotgun (WGS) entry which is preliminary data.</text>
</comment>
<proteinExistence type="predicted"/>